<dbReference type="AlphaFoldDB" id="A0A210QHT0"/>
<name>A0A210QHT0_MIZYE</name>
<dbReference type="Proteomes" id="UP000242188">
    <property type="component" value="Unassembled WGS sequence"/>
</dbReference>
<proteinExistence type="predicted"/>
<protein>
    <submittedName>
        <fullName evidence="2">Uncharacterized protein</fullName>
    </submittedName>
</protein>
<organism evidence="2 3">
    <name type="scientific">Mizuhopecten yessoensis</name>
    <name type="common">Japanese scallop</name>
    <name type="synonym">Patinopecten yessoensis</name>
    <dbReference type="NCBI Taxonomy" id="6573"/>
    <lineage>
        <taxon>Eukaryota</taxon>
        <taxon>Metazoa</taxon>
        <taxon>Spiralia</taxon>
        <taxon>Lophotrochozoa</taxon>
        <taxon>Mollusca</taxon>
        <taxon>Bivalvia</taxon>
        <taxon>Autobranchia</taxon>
        <taxon>Pteriomorphia</taxon>
        <taxon>Pectinida</taxon>
        <taxon>Pectinoidea</taxon>
        <taxon>Pectinidae</taxon>
        <taxon>Mizuhopecten</taxon>
    </lineage>
</organism>
<gene>
    <name evidence="2" type="ORF">KP79_PYT01208</name>
</gene>
<dbReference type="EMBL" id="NEDP02003599">
    <property type="protein sequence ID" value="OWF48335.1"/>
    <property type="molecule type" value="Genomic_DNA"/>
</dbReference>
<reference evidence="2 3" key="1">
    <citation type="journal article" date="2017" name="Nat. Ecol. Evol.">
        <title>Scallop genome provides insights into evolution of bilaterian karyotype and development.</title>
        <authorList>
            <person name="Wang S."/>
            <person name="Zhang J."/>
            <person name="Jiao W."/>
            <person name="Li J."/>
            <person name="Xun X."/>
            <person name="Sun Y."/>
            <person name="Guo X."/>
            <person name="Huan P."/>
            <person name="Dong B."/>
            <person name="Zhang L."/>
            <person name="Hu X."/>
            <person name="Sun X."/>
            <person name="Wang J."/>
            <person name="Zhao C."/>
            <person name="Wang Y."/>
            <person name="Wang D."/>
            <person name="Huang X."/>
            <person name="Wang R."/>
            <person name="Lv J."/>
            <person name="Li Y."/>
            <person name="Zhang Z."/>
            <person name="Liu B."/>
            <person name="Lu W."/>
            <person name="Hui Y."/>
            <person name="Liang J."/>
            <person name="Zhou Z."/>
            <person name="Hou R."/>
            <person name="Li X."/>
            <person name="Liu Y."/>
            <person name="Li H."/>
            <person name="Ning X."/>
            <person name="Lin Y."/>
            <person name="Zhao L."/>
            <person name="Xing Q."/>
            <person name="Dou J."/>
            <person name="Li Y."/>
            <person name="Mao J."/>
            <person name="Guo H."/>
            <person name="Dou H."/>
            <person name="Li T."/>
            <person name="Mu C."/>
            <person name="Jiang W."/>
            <person name="Fu Q."/>
            <person name="Fu X."/>
            <person name="Miao Y."/>
            <person name="Liu J."/>
            <person name="Yu Q."/>
            <person name="Li R."/>
            <person name="Liao H."/>
            <person name="Li X."/>
            <person name="Kong Y."/>
            <person name="Jiang Z."/>
            <person name="Chourrout D."/>
            <person name="Li R."/>
            <person name="Bao Z."/>
        </authorList>
    </citation>
    <scope>NUCLEOTIDE SEQUENCE [LARGE SCALE GENOMIC DNA]</scope>
    <source>
        <strain evidence="2 3">PY_sf001</strain>
    </source>
</reference>
<feature type="compositionally biased region" description="Basic and acidic residues" evidence="1">
    <location>
        <begin position="148"/>
        <end position="168"/>
    </location>
</feature>
<keyword evidence="3" id="KW-1185">Reference proteome</keyword>
<comment type="caution">
    <text evidence="2">The sequence shown here is derived from an EMBL/GenBank/DDBJ whole genome shotgun (WGS) entry which is preliminary data.</text>
</comment>
<feature type="region of interest" description="Disordered" evidence="1">
    <location>
        <begin position="132"/>
        <end position="168"/>
    </location>
</feature>
<evidence type="ECO:0000256" key="1">
    <source>
        <dbReference type="SAM" id="MobiDB-lite"/>
    </source>
</evidence>
<feature type="region of interest" description="Disordered" evidence="1">
    <location>
        <begin position="26"/>
        <end position="47"/>
    </location>
</feature>
<sequence>MIRIYDITTSLTDRMYGICENMAGTGEEDLPVKEDDSSEDGPSGTLCSLNLRKKRKSIVQLDEENAGLEQPSVGKARYAAKLQKLSQTGKLEHHRAQESLRHKMYIASLSEDRKIKSNAATRERMRRYRERLIEKQKTKQCSNSKVLTRKEKKIEEESQKKKREYWRG</sequence>
<accession>A0A210QHT0</accession>
<evidence type="ECO:0000313" key="2">
    <source>
        <dbReference type="EMBL" id="OWF48335.1"/>
    </source>
</evidence>
<evidence type="ECO:0000313" key="3">
    <source>
        <dbReference type="Proteomes" id="UP000242188"/>
    </source>
</evidence>